<dbReference type="GO" id="GO:0009425">
    <property type="term" value="C:bacterial-type flagellum basal body"/>
    <property type="evidence" value="ECO:0007669"/>
    <property type="project" value="UniProtKB-SubCell"/>
</dbReference>
<keyword evidence="5 9" id="KW-0812">Transmembrane</keyword>
<keyword evidence="7 9" id="KW-0472">Membrane</keyword>
<dbReference type="OrthoDB" id="9806440at2"/>
<keyword evidence="10" id="KW-0966">Cell projection</keyword>
<dbReference type="GO" id="GO:0044780">
    <property type="term" value="P:bacterial-type flagellum assembly"/>
    <property type="evidence" value="ECO:0007669"/>
    <property type="project" value="InterPro"/>
</dbReference>
<evidence type="ECO:0000256" key="3">
    <source>
        <dbReference type="ARBA" id="ARBA00021718"/>
    </source>
</evidence>
<dbReference type="PANTHER" id="PTHR34040:SF2">
    <property type="entry name" value="FLAGELLAR BIOSYNTHETIC PROTEIN FLIQ"/>
    <property type="match status" value="1"/>
</dbReference>
<keyword evidence="4 9" id="KW-1003">Cell membrane</keyword>
<evidence type="ECO:0000256" key="7">
    <source>
        <dbReference type="ARBA" id="ARBA00023136"/>
    </source>
</evidence>
<feature type="transmembrane region" description="Helical" evidence="9">
    <location>
        <begin position="12"/>
        <end position="39"/>
    </location>
</feature>
<keyword evidence="10" id="KW-0969">Cilium</keyword>
<dbReference type="Proteomes" id="UP000266693">
    <property type="component" value="Unassembled WGS sequence"/>
</dbReference>
<keyword evidence="10" id="KW-0282">Flagellum</keyword>
<evidence type="ECO:0000256" key="6">
    <source>
        <dbReference type="ARBA" id="ARBA00022989"/>
    </source>
</evidence>
<evidence type="ECO:0000256" key="4">
    <source>
        <dbReference type="ARBA" id="ARBA00022475"/>
    </source>
</evidence>
<proteinExistence type="inferred from homology"/>
<feature type="transmembrane region" description="Helical" evidence="9">
    <location>
        <begin position="51"/>
        <end position="70"/>
    </location>
</feature>
<dbReference type="GO" id="GO:0009306">
    <property type="term" value="P:protein secretion"/>
    <property type="evidence" value="ECO:0007669"/>
    <property type="project" value="InterPro"/>
</dbReference>
<accession>A0A396S6A6</accession>
<dbReference type="NCBIfam" id="TIGR01402">
    <property type="entry name" value="fliQ"/>
    <property type="match status" value="1"/>
</dbReference>
<dbReference type="AlphaFoldDB" id="A0A396S6A6"/>
<keyword evidence="6 9" id="KW-1133">Transmembrane helix</keyword>
<sequence length="89" mass="9774">MEADRALNFMNDMLWSSLIVAGPVLLATLAVGLVISVFQVATQLQEITLSYVPKILVVALLLIALGPWMMERITEFARSIYLLIPTLAA</sequence>
<dbReference type="PIRSF" id="PIRSF004669">
    <property type="entry name" value="FliQ"/>
    <property type="match status" value="1"/>
</dbReference>
<comment type="caution">
    <text evidence="10">The sequence shown here is derived from an EMBL/GenBank/DDBJ whole genome shotgun (WGS) entry which is preliminary data.</text>
</comment>
<dbReference type="InterPro" id="IPR002191">
    <property type="entry name" value="Bac_export_3"/>
</dbReference>
<gene>
    <name evidence="9 10" type="primary">fliQ</name>
    <name evidence="10" type="ORF">D1610_02065</name>
</gene>
<keyword evidence="11" id="KW-1185">Reference proteome</keyword>
<dbReference type="Pfam" id="PF01313">
    <property type="entry name" value="Bac_export_3"/>
    <property type="match status" value="1"/>
</dbReference>
<dbReference type="InterPro" id="IPR006305">
    <property type="entry name" value="FliQ"/>
</dbReference>
<dbReference type="GO" id="GO:0005886">
    <property type="term" value="C:plasma membrane"/>
    <property type="evidence" value="ECO:0007669"/>
    <property type="project" value="UniProtKB-SubCell"/>
</dbReference>
<protein>
    <recommendedName>
        <fullName evidence="3 9">Flagellar biosynthetic protein FliQ</fullName>
    </recommendedName>
</protein>
<evidence type="ECO:0000313" key="10">
    <source>
        <dbReference type="EMBL" id="RHW18945.1"/>
    </source>
</evidence>
<name>A0A396S6A6_9SPHN</name>
<evidence type="ECO:0000256" key="5">
    <source>
        <dbReference type="ARBA" id="ARBA00022692"/>
    </source>
</evidence>
<organism evidence="10 11">
    <name type="scientific">Sphingomonas gilva</name>
    <dbReference type="NCBI Taxonomy" id="2305907"/>
    <lineage>
        <taxon>Bacteria</taxon>
        <taxon>Pseudomonadati</taxon>
        <taxon>Pseudomonadota</taxon>
        <taxon>Alphaproteobacteria</taxon>
        <taxon>Sphingomonadales</taxon>
        <taxon>Sphingomonadaceae</taxon>
        <taxon>Sphingomonas</taxon>
    </lineage>
</organism>
<evidence type="ECO:0000256" key="8">
    <source>
        <dbReference type="ARBA" id="ARBA00023143"/>
    </source>
</evidence>
<evidence type="ECO:0000313" key="11">
    <source>
        <dbReference type="Proteomes" id="UP000266693"/>
    </source>
</evidence>
<dbReference type="PRINTS" id="PR00952">
    <property type="entry name" value="TYPE3IMQPROT"/>
</dbReference>
<dbReference type="RefSeq" id="WP_118862453.1">
    <property type="nucleotide sequence ID" value="NZ_QWLV01000001.1"/>
</dbReference>
<evidence type="ECO:0000256" key="9">
    <source>
        <dbReference type="RuleBase" id="RU364090"/>
    </source>
</evidence>
<evidence type="ECO:0000256" key="2">
    <source>
        <dbReference type="ARBA" id="ARBA00006156"/>
    </source>
</evidence>
<comment type="similarity">
    <text evidence="2 9">Belongs to the FliQ/MopD/SpaQ family.</text>
</comment>
<reference evidence="10 11" key="1">
    <citation type="submission" date="2018-08" db="EMBL/GenBank/DDBJ databases">
        <title>The multiple taxonomic identification of Sphingomonas gilva.</title>
        <authorList>
            <person name="Zhu D."/>
            <person name="Zheng S."/>
        </authorList>
    </citation>
    <scope>NUCLEOTIDE SEQUENCE [LARGE SCALE GENOMIC DNA]</scope>
    <source>
        <strain evidence="10 11">ZDH117</strain>
    </source>
</reference>
<keyword evidence="8 9" id="KW-0975">Bacterial flagellum</keyword>
<evidence type="ECO:0000256" key="1">
    <source>
        <dbReference type="ARBA" id="ARBA00004651"/>
    </source>
</evidence>
<comment type="subcellular location">
    <subcellularLocation>
        <location evidence="1 9">Cell membrane</location>
        <topology evidence="1">Multi-pass membrane protein</topology>
    </subcellularLocation>
    <subcellularLocation>
        <location evidence="9">Bacterial flagellum basal body</location>
    </subcellularLocation>
</comment>
<dbReference type="PANTHER" id="PTHR34040">
    <property type="entry name" value="FLAGELLAR BIOSYNTHETIC PROTEIN FLIQ"/>
    <property type="match status" value="1"/>
</dbReference>
<comment type="function">
    <text evidence="9">Role in flagellar biosynthesis.</text>
</comment>
<dbReference type="EMBL" id="QWLV01000001">
    <property type="protein sequence ID" value="RHW18945.1"/>
    <property type="molecule type" value="Genomic_DNA"/>
</dbReference>